<dbReference type="InterPro" id="IPR019775">
    <property type="entry name" value="WD40_repeat_CS"/>
</dbReference>
<proteinExistence type="predicted"/>
<accession>K1VMS1</accession>
<keyword evidence="2" id="KW-0677">Repeat</keyword>
<feature type="repeat" description="WD" evidence="3">
    <location>
        <begin position="410"/>
        <end position="449"/>
    </location>
</feature>
<dbReference type="PROSITE" id="PS50294">
    <property type="entry name" value="WD_REPEATS_REGION"/>
    <property type="match status" value="1"/>
</dbReference>
<dbReference type="PROSITE" id="PS00678">
    <property type="entry name" value="WD_REPEATS_1"/>
    <property type="match status" value="1"/>
</dbReference>
<name>K1VMS1_TRIAC</name>
<protein>
    <submittedName>
        <fullName evidence="5">F-box/wd-repeat protein lin-23</fullName>
    </submittedName>
</protein>
<organism evidence="5 6">
    <name type="scientific">Trichosporon asahii var. asahii (strain CBS 8904)</name>
    <name type="common">Yeast</name>
    <dbReference type="NCBI Taxonomy" id="1220162"/>
    <lineage>
        <taxon>Eukaryota</taxon>
        <taxon>Fungi</taxon>
        <taxon>Dikarya</taxon>
        <taxon>Basidiomycota</taxon>
        <taxon>Agaricomycotina</taxon>
        <taxon>Tremellomycetes</taxon>
        <taxon>Trichosporonales</taxon>
        <taxon>Trichosporonaceae</taxon>
        <taxon>Trichosporon</taxon>
    </lineage>
</organism>
<keyword evidence="1 3" id="KW-0853">WD repeat</keyword>
<feature type="repeat" description="WD" evidence="3">
    <location>
        <begin position="168"/>
        <end position="207"/>
    </location>
</feature>
<gene>
    <name evidence="5" type="ORF">A1Q2_07679</name>
</gene>
<dbReference type="eggNOG" id="KOG0281">
    <property type="taxonomic scope" value="Eukaryota"/>
</dbReference>
<dbReference type="InParanoid" id="K1VMS1"/>
<dbReference type="InterPro" id="IPR050505">
    <property type="entry name" value="WDR55/POC1"/>
</dbReference>
<evidence type="ECO:0000313" key="5">
    <source>
        <dbReference type="EMBL" id="EKC98017.1"/>
    </source>
</evidence>
<dbReference type="HOGENOM" id="CLU_000288_103_6_1"/>
<dbReference type="EMBL" id="AMBO01000399">
    <property type="protein sequence ID" value="EKC98017.1"/>
    <property type="molecule type" value="Genomic_DNA"/>
</dbReference>
<dbReference type="PANTHER" id="PTHR44019:SF8">
    <property type="entry name" value="POC1 CENTRIOLAR PROTEIN HOMOLOG"/>
    <property type="match status" value="1"/>
</dbReference>
<reference evidence="5 6" key="1">
    <citation type="journal article" date="2012" name="Eukaryot. Cell">
        <title>Genome sequence of the Trichosporon asahii environmental strain CBS 8904.</title>
        <authorList>
            <person name="Yang R.Y."/>
            <person name="Li H.T."/>
            <person name="Zhu H."/>
            <person name="Zhou G.P."/>
            <person name="Wang M."/>
            <person name="Wang L."/>
        </authorList>
    </citation>
    <scope>NUCLEOTIDE SEQUENCE [LARGE SCALE GENOMIC DNA]</scope>
    <source>
        <strain evidence="5 6">CBS 8904</strain>
    </source>
</reference>
<dbReference type="PRINTS" id="PR00320">
    <property type="entry name" value="GPROTEINBRPT"/>
</dbReference>
<dbReference type="SMART" id="SM00320">
    <property type="entry name" value="WD40"/>
    <property type="match status" value="7"/>
</dbReference>
<evidence type="ECO:0000313" key="6">
    <source>
        <dbReference type="Proteomes" id="UP000006757"/>
    </source>
</evidence>
<dbReference type="InterPro" id="IPR020472">
    <property type="entry name" value="WD40_PAC1"/>
</dbReference>
<evidence type="ECO:0000256" key="1">
    <source>
        <dbReference type="ARBA" id="ARBA00022574"/>
    </source>
</evidence>
<evidence type="ECO:0000256" key="2">
    <source>
        <dbReference type="ARBA" id="ARBA00022737"/>
    </source>
</evidence>
<dbReference type="Proteomes" id="UP000006757">
    <property type="component" value="Unassembled WGS sequence"/>
</dbReference>
<dbReference type="InterPro" id="IPR015943">
    <property type="entry name" value="WD40/YVTN_repeat-like_dom_sf"/>
</dbReference>
<dbReference type="InterPro" id="IPR001680">
    <property type="entry name" value="WD40_rpt"/>
</dbReference>
<evidence type="ECO:0000256" key="4">
    <source>
        <dbReference type="SAM" id="MobiDB-lite"/>
    </source>
</evidence>
<keyword evidence="6" id="KW-1185">Reference proteome</keyword>
<comment type="caution">
    <text evidence="5">The sequence shown here is derived from an EMBL/GenBank/DDBJ whole genome shotgun (WGS) entry which is preliminary data.</text>
</comment>
<dbReference type="STRING" id="1220162.K1VMS1"/>
<evidence type="ECO:0000256" key="3">
    <source>
        <dbReference type="PROSITE-ProRule" id="PRU00221"/>
    </source>
</evidence>
<feature type="region of interest" description="Disordered" evidence="4">
    <location>
        <begin position="311"/>
        <end position="377"/>
    </location>
</feature>
<dbReference type="Pfam" id="PF00400">
    <property type="entry name" value="WD40"/>
    <property type="match status" value="4"/>
</dbReference>
<dbReference type="OMA" id="IRAHTHK"/>
<dbReference type="SUPFAM" id="SSF50978">
    <property type="entry name" value="WD40 repeat-like"/>
    <property type="match status" value="1"/>
</dbReference>
<sequence>MRIPLSTGAEDLVSGLSAAWPSPARMSTSWPGPGSPAPSGQIVAGRDWLLSGSRDCTLRLWALGTRPRVVKIFSGGHTRSILTHFVTELPGPNGPKLMAISAGSDGRIVSWDLEGDGSPEKIVQAHSDSIFFMRGNAKYLVSCSKDRSIKLFSLADLSCLLTIGPEVEGAHRGAINAVSLTDELIVSASGDKSIKAWDIKTGRLVASCEAHSRGISSIGFEPAGSGGGSELAAGWKQTIKGSTLKGTLVTGSSDSTIKTFFLVEVPASYEEEVSFEDMMADPSNFPPGVHPSFFSTSANPAATYSHPAVQANLSHRSGPSGSGGSSGANGGGSAAGGRGESDGSVGSVGPGAENGEEGDGEHMEGVEGFVGPDEEGRRVIFEPGPEYWARCACALPMTPPNAHGCLRCNNRGHTDLVRSLHVAEDVTLSASYDSTTKIWDRVSGRLIFDFEGCHSGRVFAITGDRMRVVSSGLDARIAIIDFSQGLDTAFV</sequence>
<feature type="compositionally biased region" description="Gly residues" evidence="4">
    <location>
        <begin position="320"/>
        <end position="338"/>
    </location>
</feature>
<dbReference type="OrthoDB" id="19711at2759"/>
<dbReference type="PANTHER" id="PTHR44019">
    <property type="entry name" value="WD REPEAT-CONTAINING PROTEIN 55"/>
    <property type="match status" value="1"/>
</dbReference>
<dbReference type="AlphaFoldDB" id="K1VMS1"/>
<dbReference type="Gene3D" id="2.130.10.10">
    <property type="entry name" value="YVTN repeat-like/Quinoprotein amine dehydrogenase"/>
    <property type="match status" value="2"/>
</dbReference>
<dbReference type="PROSITE" id="PS50082">
    <property type="entry name" value="WD_REPEATS_2"/>
    <property type="match status" value="2"/>
</dbReference>
<dbReference type="InterPro" id="IPR036322">
    <property type="entry name" value="WD40_repeat_dom_sf"/>
</dbReference>